<keyword evidence="5" id="KW-0949">S-adenosyl-L-methionine</keyword>
<dbReference type="PANTHER" id="PTHR24422">
    <property type="entry name" value="CHEMOTAXIS PROTEIN METHYLTRANSFERASE"/>
    <property type="match status" value="1"/>
</dbReference>
<keyword evidence="4 7" id="KW-0808">Transferase</keyword>
<dbReference type="Gene3D" id="1.10.155.10">
    <property type="entry name" value="Chemotaxis receptor methyltransferase CheR, N-terminal domain"/>
    <property type="match status" value="1"/>
</dbReference>
<keyword evidence="3 7" id="KW-0489">Methyltransferase</keyword>
<proteinExistence type="predicted"/>
<dbReference type="InterPro" id="IPR022642">
    <property type="entry name" value="CheR_C"/>
</dbReference>
<sequence length="290" mass="31978">MALEDASHDIIADLLNARTGQTLSESRRWRISSALSGLFREFGIENVDQLACMLERPGEHRLATRVVEALLNNETYFFRDHAYFSTLANIVLPELARKRADTRKITIWSAGCSTGQEVLSLAMTICEQPGRWADWTIEILGTDVSGKAVEQARTGTYSQFEIQRGISVAQMLNFFSETPRGWKVADKVLAMTRFEQRNILDLPPAPGQFDLVLCRNCLLYFDPQTRRNAFERIAGGIAADGFLMLGAGETVVGQTDRFEPAPCGSAMYVPKAAAGVSSVLGRIPARAVNG</sequence>
<dbReference type="Gene3D" id="3.40.50.150">
    <property type="entry name" value="Vaccinia Virus protein VP39"/>
    <property type="match status" value="1"/>
</dbReference>
<protein>
    <recommendedName>
        <fullName evidence="2">protein-glutamate O-methyltransferase</fullName>
        <ecNumber evidence="2">2.1.1.80</ecNumber>
    </recommendedName>
</protein>
<dbReference type="SUPFAM" id="SSF47757">
    <property type="entry name" value="Chemotaxis receptor methyltransferase CheR, N-terminal domain"/>
    <property type="match status" value="1"/>
</dbReference>
<evidence type="ECO:0000256" key="1">
    <source>
        <dbReference type="ARBA" id="ARBA00001541"/>
    </source>
</evidence>
<dbReference type="EMBL" id="WTYC01000001">
    <property type="protein sequence ID" value="MXO47393.1"/>
    <property type="molecule type" value="Genomic_DNA"/>
</dbReference>
<dbReference type="PROSITE" id="PS50123">
    <property type="entry name" value="CHER"/>
    <property type="match status" value="1"/>
</dbReference>
<dbReference type="Pfam" id="PF01739">
    <property type="entry name" value="CheR"/>
    <property type="match status" value="1"/>
</dbReference>
<dbReference type="Proteomes" id="UP000448199">
    <property type="component" value="Unassembled WGS sequence"/>
</dbReference>
<comment type="caution">
    <text evidence="7">The sequence shown here is derived from an EMBL/GenBank/DDBJ whole genome shotgun (WGS) entry which is preliminary data.</text>
</comment>
<reference evidence="7 8" key="1">
    <citation type="submission" date="2019-12" db="EMBL/GenBank/DDBJ databases">
        <title>Genomic-based taxomic classification of the family Erythrobacteraceae.</title>
        <authorList>
            <person name="Xu L."/>
        </authorList>
    </citation>
    <scope>NUCLEOTIDE SEQUENCE [LARGE SCALE GENOMIC DNA]</scope>
    <source>
        <strain evidence="7 8">DSM 17792</strain>
    </source>
</reference>
<accession>A0A844XQC8</accession>
<evidence type="ECO:0000313" key="8">
    <source>
        <dbReference type="Proteomes" id="UP000448199"/>
    </source>
</evidence>
<evidence type="ECO:0000313" key="7">
    <source>
        <dbReference type="EMBL" id="MXO47393.1"/>
    </source>
</evidence>
<evidence type="ECO:0000256" key="4">
    <source>
        <dbReference type="ARBA" id="ARBA00022679"/>
    </source>
</evidence>
<dbReference type="RefSeq" id="WP_160726892.1">
    <property type="nucleotide sequence ID" value="NZ_WTYC01000001.1"/>
</dbReference>
<dbReference type="InterPro" id="IPR000780">
    <property type="entry name" value="CheR_MeTrfase"/>
</dbReference>
<dbReference type="GO" id="GO:0008983">
    <property type="term" value="F:protein-glutamate O-methyltransferase activity"/>
    <property type="evidence" value="ECO:0007669"/>
    <property type="project" value="UniProtKB-EC"/>
</dbReference>
<dbReference type="OrthoDB" id="9816309at2"/>
<feature type="domain" description="CheR-type methyltransferase" evidence="6">
    <location>
        <begin position="1"/>
        <end position="259"/>
    </location>
</feature>
<dbReference type="GO" id="GO:0032259">
    <property type="term" value="P:methylation"/>
    <property type="evidence" value="ECO:0007669"/>
    <property type="project" value="UniProtKB-KW"/>
</dbReference>
<gene>
    <name evidence="7" type="ORF">GRI69_03865</name>
</gene>
<dbReference type="SMART" id="SM00138">
    <property type="entry name" value="MeTrc"/>
    <property type="match status" value="1"/>
</dbReference>
<evidence type="ECO:0000256" key="3">
    <source>
        <dbReference type="ARBA" id="ARBA00022603"/>
    </source>
</evidence>
<dbReference type="InterPro" id="IPR036804">
    <property type="entry name" value="CheR_N_sf"/>
</dbReference>
<dbReference type="EC" id="2.1.1.80" evidence="2"/>
<organism evidence="7 8">
    <name type="scientific">Qipengyuania vulgaris</name>
    <dbReference type="NCBI Taxonomy" id="291985"/>
    <lineage>
        <taxon>Bacteria</taxon>
        <taxon>Pseudomonadati</taxon>
        <taxon>Pseudomonadota</taxon>
        <taxon>Alphaproteobacteria</taxon>
        <taxon>Sphingomonadales</taxon>
        <taxon>Erythrobacteraceae</taxon>
        <taxon>Qipengyuania</taxon>
    </lineage>
</organism>
<dbReference type="InterPro" id="IPR029063">
    <property type="entry name" value="SAM-dependent_MTases_sf"/>
</dbReference>
<dbReference type="PRINTS" id="PR00996">
    <property type="entry name" value="CHERMTFRASE"/>
</dbReference>
<evidence type="ECO:0000256" key="2">
    <source>
        <dbReference type="ARBA" id="ARBA00012534"/>
    </source>
</evidence>
<evidence type="ECO:0000256" key="5">
    <source>
        <dbReference type="ARBA" id="ARBA00022691"/>
    </source>
</evidence>
<comment type="catalytic activity">
    <reaction evidence="1">
        <text>L-glutamyl-[protein] + S-adenosyl-L-methionine = [protein]-L-glutamate 5-O-methyl ester + S-adenosyl-L-homocysteine</text>
        <dbReference type="Rhea" id="RHEA:24452"/>
        <dbReference type="Rhea" id="RHEA-COMP:10208"/>
        <dbReference type="Rhea" id="RHEA-COMP:10311"/>
        <dbReference type="ChEBI" id="CHEBI:29973"/>
        <dbReference type="ChEBI" id="CHEBI:57856"/>
        <dbReference type="ChEBI" id="CHEBI:59789"/>
        <dbReference type="ChEBI" id="CHEBI:82795"/>
        <dbReference type="EC" id="2.1.1.80"/>
    </reaction>
</comment>
<dbReference type="AlphaFoldDB" id="A0A844XQC8"/>
<dbReference type="PANTHER" id="PTHR24422:SF21">
    <property type="entry name" value="CHEMOTAXIS PROTEIN METHYLTRANSFERASE 1"/>
    <property type="match status" value="1"/>
</dbReference>
<dbReference type="InterPro" id="IPR050903">
    <property type="entry name" value="Bact_Chemotaxis_MeTrfase"/>
</dbReference>
<evidence type="ECO:0000259" key="6">
    <source>
        <dbReference type="PROSITE" id="PS50123"/>
    </source>
</evidence>
<dbReference type="SUPFAM" id="SSF53335">
    <property type="entry name" value="S-adenosyl-L-methionine-dependent methyltransferases"/>
    <property type="match status" value="1"/>
</dbReference>
<name>A0A844XQC8_9SPHN</name>
<keyword evidence="8" id="KW-1185">Reference proteome</keyword>